<sequence length="463" mass="52490">MEKARMFEICTFIVDHPTGRILFSYKIHMTSGKHIEFTEELTLPKPLDESLTNEPSVMKTLSALHMLLGTSYFKMYAPELITHPYTLSKIEADFWHSIYTKGMGEFYYVNNLDPWKLQPFEYNTLQSPPLLLEHKTRPNLQLKALVLHGGGKDSLTSVEIVRDSGVNFDLFSLNISPIQELAAQAVSQDVRVVKRVVDQHMVEMTQSGQAYTGHVPISVIYAFVALLYALIHGYDSIIASNEAGADYGNVNYHGMQVNHQWAKSLEAERLTQQYISNVITENVSYFSLLRPFHEIKIVEMFSRFEKYFTSFSSSNHHFTIQDGKSLRWDLSYSKGKVEFVFALFAAFLPKEKVMTIFEEDLFARSDVLPRYQELLGIKGVKPLDCVGTSEETAVAMYVAHQGGEYKGEPVMSYFEKEILPSVSGNIKKMQDQVLSYGNDSGIPGIFKDALLRAYSGQKAYSSS</sequence>
<dbReference type="UniPathway" id="UPA00219"/>
<gene>
    <name evidence="1" type="primary">murL</name>
    <name evidence="4" type="ORF">A3B02_01770</name>
</gene>
<dbReference type="GO" id="GO:0051301">
    <property type="term" value="P:cell division"/>
    <property type="evidence" value="ECO:0007669"/>
    <property type="project" value="UniProtKB-KW"/>
</dbReference>
<dbReference type="HAMAP" id="MF_02209">
    <property type="entry name" value="MurL"/>
    <property type="match status" value="1"/>
</dbReference>
<dbReference type="EC" id="5.1.1.23" evidence="1"/>
<dbReference type="Proteomes" id="UP000178914">
    <property type="component" value="Unassembled WGS sequence"/>
</dbReference>
<dbReference type="InterPro" id="IPR043689">
    <property type="entry name" value="MurL"/>
</dbReference>
<dbReference type="GO" id="GO:0071555">
    <property type="term" value="P:cell wall organization"/>
    <property type="evidence" value="ECO:0007669"/>
    <property type="project" value="UniProtKB-KW"/>
</dbReference>
<keyword evidence="1" id="KW-0413">Isomerase</keyword>
<dbReference type="InterPro" id="IPR058740">
    <property type="entry name" value="MurL_N"/>
</dbReference>
<dbReference type="GO" id="GO:0008360">
    <property type="term" value="P:regulation of cell shape"/>
    <property type="evidence" value="ECO:0007669"/>
    <property type="project" value="UniProtKB-KW"/>
</dbReference>
<keyword evidence="1" id="KW-0132">Cell division</keyword>
<evidence type="ECO:0000259" key="3">
    <source>
        <dbReference type="Pfam" id="PF26299"/>
    </source>
</evidence>
<keyword evidence="1" id="KW-0961">Cell wall biogenesis/degradation</keyword>
<feature type="domain" description="MurL N-terminal" evidence="3">
    <location>
        <begin position="3"/>
        <end position="288"/>
    </location>
</feature>
<keyword evidence="1" id="KW-0573">Peptidoglycan synthesis</keyword>
<dbReference type="Pfam" id="PF26299">
    <property type="entry name" value="MurL_N"/>
    <property type="match status" value="1"/>
</dbReference>
<accession>A0A1F7J7E9</accession>
<evidence type="ECO:0000256" key="1">
    <source>
        <dbReference type="HAMAP-Rule" id="MF_02209"/>
    </source>
</evidence>
<dbReference type="GO" id="GO:0009252">
    <property type="term" value="P:peptidoglycan biosynthetic process"/>
    <property type="evidence" value="ECO:0007669"/>
    <property type="project" value="UniProtKB-UniRule"/>
</dbReference>
<comment type="pathway">
    <text evidence="1">Cell wall biogenesis; peptidoglycan biosynthesis.</text>
</comment>
<dbReference type="InterPro" id="IPR058741">
    <property type="entry name" value="MurL_C"/>
</dbReference>
<dbReference type="GO" id="GO:0016855">
    <property type="term" value="F:racemase and epimerase activity, acting on amino acids and derivatives"/>
    <property type="evidence" value="ECO:0007669"/>
    <property type="project" value="UniProtKB-UniRule"/>
</dbReference>
<comment type="caution">
    <text evidence="4">The sequence shown here is derived from an EMBL/GenBank/DDBJ whole genome shotgun (WGS) entry which is preliminary data.</text>
</comment>
<comment type="function">
    <text evidence="1">Cell wall formation. Catalyzes epimerization of the terminal L-glutamate in UDP-N-acetyl-alpha-D-muramoyl-L-alanyl-L-glutamate.</text>
</comment>
<comment type="catalytic activity">
    <reaction evidence="1">
        <text>UDP-N-acetyl-alpha-D-muramoyl-L-alanyl-L-glutamate + ATP + H2O = UDP-N-acetyl-alpha-D-muramoyl-L-alanyl-D-glutamate + AMP + diphosphate + H(+)</text>
        <dbReference type="Rhea" id="RHEA:58812"/>
        <dbReference type="ChEBI" id="CHEBI:15377"/>
        <dbReference type="ChEBI" id="CHEBI:15378"/>
        <dbReference type="ChEBI" id="CHEBI:30616"/>
        <dbReference type="ChEBI" id="CHEBI:33019"/>
        <dbReference type="ChEBI" id="CHEBI:83900"/>
        <dbReference type="ChEBI" id="CHEBI:142725"/>
        <dbReference type="ChEBI" id="CHEBI:456215"/>
        <dbReference type="EC" id="5.1.1.23"/>
    </reaction>
</comment>
<organism evidence="4 5">
    <name type="scientific">Candidatus Roizmanbacteria bacterium RIFCSPLOWO2_01_FULL_42_14</name>
    <dbReference type="NCBI Taxonomy" id="1802068"/>
    <lineage>
        <taxon>Bacteria</taxon>
        <taxon>Candidatus Roizmaniibacteriota</taxon>
    </lineage>
</organism>
<dbReference type="Pfam" id="PF26298">
    <property type="entry name" value="MurL_epimerase_C"/>
    <property type="match status" value="1"/>
</dbReference>
<dbReference type="AlphaFoldDB" id="A0A1F7J7E9"/>
<reference evidence="4 5" key="1">
    <citation type="journal article" date="2016" name="Nat. Commun.">
        <title>Thousands of microbial genomes shed light on interconnected biogeochemical processes in an aquifer system.</title>
        <authorList>
            <person name="Anantharaman K."/>
            <person name="Brown C.T."/>
            <person name="Hug L.A."/>
            <person name="Sharon I."/>
            <person name="Castelle C.J."/>
            <person name="Probst A.J."/>
            <person name="Thomas B.C."/>
            <person name="Singh A."/>
            <person name="Wilkins M.J."/>
            <person name="Karaoz U."/>
            <person name="Brodie E.L."/>
            <person name="Williams K.H."/>
            <person name="Hubbard S.S."/>
            <person name="Banfield J.F."/>
        </authorList>
    </citation>
    <scope>NUCLEOTIDE SEQUENCE [LARGE SCALE GENOMIC DNA]</scope>
</reference>
<comment type="similarity">
    <text evidence="1">Belongs to the MurL family.</text>
</comment>
<name>A0A1F7J7E9_9BACT</name>
<proteinExistence type="inferred from homology"/>
<evidence type="ECO:0000259" key="2">
    <source>
        <dbReference type="Pfam" id="PF26298"/>
    </source>
</evidence>
<keyword evidence="1" id="KW-0131">Cell cycle</keyword>
<protein>
    <recommendedName>
        <fullName evidence="1">UDP-N-acetyl-alpha-D-muramoyl-L-alanyl-L-glutamate epimerase</fullName>
        <ecNumber evidence="1">5.1.1.23</ecNumber>
    </recommendedName>
    <alternativeName>
        <fullName evidence="1">UDP-MurNAc-L-Ala-L-Glu epimerase</fullName>
    </alternativeName>
</protein>
<evidence type="ECO:0000313" key="4">
    <source>
        <dbReference type="EMBL" id="OGK51531.1"/>
    </source>
</evidence>
<keyword evidence="1" id="KW-0133">Cell shape</keyword>
<dbReference type="EMBL" id="MGAS01000025">
    <property type="protein sequence ID" value="OGK51531.1"/>
    <property type="molecule type" value="Genomic_DNA"/>
</dbReference>
<feature type="domain" description="MurL C-terminal" evidence="2">
    <location>
        <begin position="311"/>
        <end position="418"/>
    </location>
</feature>
<dbReference type="GO" id="GO:0005737">
    <property type="term" value="C:cytoplasm"/>
    <property type="evidence" value="ECO:0007669"/>
    <property type="project" value="UniProtKB-UniRule"/>
</dbReference>
<evidence type="ECO:0000313" key="5">
    <source>
        <dbReference type="Proteomes" id="UP000178914"/>
    </source>
</evidence>